<gene>
    <name evidence="8" type="ORF">DFH08DRAFT_829754</name>
</gene>
<dbReference type="Proteomes" id="UP001218218">
    <property type="component" value="Unassembled WGS sequence"/>
</dbReference>
<evidence type="ECO:0000256" key="5">
    <source>
        <dbReference type="SAM" id="MobiDB-lite"/>
    </source>
</evidence>
<name>A0AAD7ATP8_9AGAR</name>
<keyword evidence="9" id="KW-1185">Reference proteome</keyword>
<dbReference type="Pfam" id="PF05730">
    <property type="entry name" value="CFEM"/>
    <property type="match status" value="1"/>
</dbReference>
<feature type="domain" description="CFEM" evidence="7">
    <location>
        <begin position="1"/>
        <end position="110"/>
    </location>
</feature>
<comment type="caution">
    <text evidence="8">The sequence shown here is derived from an EMBL/GenBank/DDBJ whole genome shotgun (WGS) entry which is preliminary data.</text>
</comment>
<feature type="signal peptide" evidence="6">
    <location>
        <begin position="1"/>
        <end position="18"/>
    </location>
</feature>
<evidence type="ECO:0000256" key="4">
    <source>
        <dbReference type="ARBA" id="ARBA00023157"/>
    </source>
</evidence>
<dbReference type="PROSITE" id="PS52012">
    <property type="entry name" value="CFEM"/>
    <property type="match status" value="1"/>
</dbReference>
<proteinExistence type="predicted"/>
<keyword evidence="4" id="KW-1015">Disulfide bond</keyword>
<evidence type="ECO:0000256" key="3">
    <source>
        <dbReference type="ARBA" id="ARBA00022729"/>
    </source>
</evidence>
<evidence type="ECO:0000256" key="2">
    <source>
        <dbReference type="ARBA" id="ARBA00022525"/>
    </source>
</evidence>
<comment type="subcellular location">
    <subcellularLocation>
        <location evidence="1">Secreted</location>
    </subcellularLocation>
</comment>
<evidence type="ECO:0000313" key="8">
    <source>
        <dbReference type="EMBL" id="KAJ7367917.1"/>
    </source>
</evidence>
<keyword evidence="3 6" id="KW-0732">Signal</keyword>
<dbReference type="AlphaFoldDB" id="A0AAD7ATP8"/>
<evidence type="ECO:0000259" key="7">
    <source>
        <dbReference type="PROSITE" id="PS52012"/>
    </source>
</evidence>
<evidence type="ECO:0000313" key="9">
    <source>
        <dbReference type="Proteomes" id="UP001218218"/>
    </source>
</evidence>
<evidence type="ECO:0000256" key="6">
    <source>
        <dbReference type="SAM" id="SignalP"/>
    </source>
</evidence>
<feature type="compositionally biased region" description="Low complexity" evidence="5">
    <location>
        <begin position="130"/>
        <end position="139"/>
    </location>
</feature>
<organism evidence="8 9">
    <name type="scientific">Mycena albidolilacea</name>
    <dbReference type="NCBI Taxonomy" id="1033008"/>
    <lineage>
        <taxon>Eukaryota</taxon>
        <taxon>Fungi</taxon>
        <taxon>Dikarya</taxon>
        <taxon>Basidiomycota</taxon>
        <taxon>Agaricomycotina</taxon>
        <taxon>Agaricomycetes</taxon>
        <taxon>Agaricomycetidae</taxon>
        <taxon>Agaricales</taxon>
        <taxon>Marasmiineae</taxon>
        <taxon>Mycenaceae</taxon>
        <taxon>Mycena</taxon>
    </lineage>
</organism>
<feature type="region of interest" description="Disordered" evidence="5">
    <location>
        <begin position="114"/>
        <end position="139"/>
    </location>
</feature>
<evidence type="ECO:0000256" key="1">
    <source>
        <dbReference type="ARBA" id="ARBA00004613"/>
    </source>
</evidence>
<dbReference type="EMBL" id="JARIHO010000001">
    <property type="protein sequence ID" value="KAJ7367917.1"/>
    <property type="molecule type" value="Genomic_DNA"/>
</dbReference>
<dbReference type="SMART" id="SM00747">
    <property type="entry name" value="CFEM"/>
    <property type="match status" value="1"/>
</dbReference>
<dbReference type="InterPro" id="IPR008427">
    <property type="entry name" value="Extracellular_membr_CFEM_dom"/>
</dbReference>
<reference evidence="8" key="1">
    <citation type="submission" date="2023-03" db="EMBL/GenBank/DDBJ databases">
        <title>Massive genome expansion in bonnet fungi (Mycena s.s.) driven by repeated elements and novel gene families across ecological guilds.</title>
        <authorList>
            <consortium name="Lawrence Berkeley National Laboratory"/>
            <person name="Harder C.B."/>
            <person name="Miyauchi S."/>
            <person name="Viragh M."/>
            <person name="Kuo A."/>
            <person name="Thoen E."/>
            <person name="Andreopoulos B."/>
            <person name="Lu D."/>
            <person name="Skrede I."/>
            <person name="Drula E."/>
            <person name="Henrissat B."/>
            <person name="Morin E."/>
            <person name="Kohler A."/>
            <person name="Barry K."/>
            <person name="LaButti K."/>
            <person name="Morin E."/>
            <person name="Salamov A."/>
            <person name="Lipzen A."/>
            <person name="Mereny Z."/>
            <person name="Hegedus B."/>
            <person name="Baldrian P."/>
            <person name="Stursova M."/>
            <person name="Weitz H."/>
            <person name="Taylor A."/>
            <person name="Grigoriev I.V."/>
            <person name="Nagy L.G."/>
            <person name="Martin F."/>
            <person name="Kauserud H."/>
        </authorList>
    </citation>
    <scope>NUCLEOTIDE SEQUENCE</scope>
    <source>
        <strain evidence="8">CBHHK002</strain>
    </source>
</reference>
<sequence length="161" mass="15648">MRFAAILASVSIISSVAGAYHPRQGTPACADDCINKPSNLGGCEETDGTCLCKSLPFVQTTFACIIAACQGADQQSAITGAENLCLNFGVTLAAESSAIVAGLSTIASGASITGAPSQASSTAPPPSSTPSPTGSTGSARHLTGGILGATVALGVAAALSF</sequence>
<protein>
    <recommendedName>
        <fullName evidence="7">CFEM domain-containing protein</fullName>
    </recommendedName>
</protein>
<dbReference type="GO" id="GO:0005576">
    <property type="term" value="C:extracellular region"/>
    <property type="evidence" value="ECO:0007669"/>
    <property type="project" value="UniProtKB-SubCell"/>
</dbReference>
<feature type="chain" id="PRO_5042115816" description="CFEM domain-containing protein" evidence="6">
    <location>
        <begin position="19"/>
        <end position="161"/>
    </location>
</feature>
<accession>A0AAD7ATP8</accession>
<keyword evidence="2" id="KW-0964">Secreted</keyword>